<name>A0A813KKV2_POLGL</name>
<comment type="caution">
    <text evidence="2">The sequence shown here is derived from an EMBL/GenBank/DDBJ whole genome shotgun (WGS) entry which is preliminary data.</text>
</comment>
<feature type="region of interest" description="Disordered" evidence="1">
    <location>
        <begin position="52"/>
        <end position="81"/>
    </location>
</feature>
<accession>A0A813KKV2</accession>
<evidence type="ECO:0000313" key="3">
    <source>
        <dbReference type="Proteomes" id="UP000626109"/>
    </source>
</evidence>
<dbReference type="Proteomes" id="UP000626109">
    <property type="component" value="Unassembled WGS sequence"/>
</dbReference>
<reference evidence="2" key="1">
    <citation type="submission" date="2021-02" db="EMBL/GenBank/DDBJ databases">
        <authorList>
            <person name="Dougan E. K."/>
            <person name="Rhodes N."/>
            <person name="Thang M."/>
            <person name="Chan C."/>
        </authorList>
    </citation>
    <scope>NUCLEOTIDE SEQUENCE</scope>
</reference>
<dbReference type="AlphaFoldDB" id="A0A813KKV2"/>
<proteinExistence type="predicted"/>
<feature type="region of interest" description="Disordered" evidence="1">
    <location>
        <begin position="1"/>
        <end position="32"/>
    </location>
</feature>
<feature type="compositionally biased region" description="Polar residues" evidence="1">
    <location>
        <begin position="52"/>
        <end position="66"/>
    </location>
</feature>
<protein>
    <submittedName>
        <fullName evidence="2">Uncharacterized protein</fullName>
    </submittedName>
</protein>
<dbReference type="EMBL" id="CAJNNW010030960">
    <property type="protein sequence ID" value="CAE8705352.1"/>
    <property type="molecule type" value="Genomic_DNA"/>
</dbReference>
<evidence type="ECO:0000256" key="1">
    <source>
        <dbReference type="SAM" id="MobiDB-lite"/>
    </source>
</evidence>
<gene>
    <name evidence="2" type="ORF">PGLA2088_LOCUS33643</name>
</gene>
<evidence type="ECO:0000313" key="2">
    <source>
        <dbReference type="EMBL" id="CAE8705352.1"/>
    </source>
</evidence>
<organism evidence="2 3">
    <name type="scientific">Polarella glacialis</name>
    <name type="common">Dinoflagellate</name>
    <dbReference type="NCBI Taxonomy" id="89957"/>
    <lineage>
        <taxon>Eukaryota</taxon>
        <taxon>Sar</taxon>
        <taxon>Alveolata</taxon>
        <taxon>Dinophyceae</taxon>
        <taxon>Suessiales</taxon>
        <taxon>Suessiaceae</taxon>
        <taxon>Polarella</taxon>
    </lineage>
</organism>
<sequence>MHLRQVSEISRRFRKFNGAGSGSGGKPGKAVKVKEEAIPQAKNKRFKQLVRNATQKGTEDSSTNGLEANGEKKTVPITASL</sequence>